<evidence type="ECO:0000313" key="3">
    <source>
        <dbReference type="Proteomes" id="UP000481037"/>
    </source>
</evidence>
<accession>A0A6L5QMB3</accession>
<name>A0A6L5QMB3_9BURK</name>
<feature type="domain" description="Serine aminopeptidase S33" evidence="1">
    <location>
        <begin position="225"/>
        <end position="325"/>
    </location>
</feature>
<reference evidence="2 3" key="1">
    <citation type="submission" date="2019-11" db="EMBL/GenBank/DDBJ databases">
        <title>Novel species isolated from a subtropical stream in China.</title>
        <authorList>
            <person name="Lu H."/>
        </authorList>
    </citation>
    <scope>NUCLEOTIDE SEQUENCE [LARGE SCALE GENOMIC DNA]</scope>
    <source>
        <strain evidence="2 3">FT25W</strain>
    </source>
</reference>
<sequence length="527" mass="56450">MAHGACRPVVTTVVLVEGVVGIVGVAGAMPPELEPPPHPLTIMKAQAEAVLFHMIVLLGKSAATIIGRFGGHATHGRVVSLIAGGRHSYRNFVDWSDGMTVVSGIGLGLRQFNHPDTAMIRYSLLLLALVTHAASSCETGVFQKNQTAFVGVTKANKGFGYTFSDGTVGSTQDAATRLVCGAGAVVVDGEAWPKVAVVETNTRFDSNGVTLAGRLLEPPGAGRQTALVIYAHGSEDSGWIDRARDPYQLVARGVSVFVYDKRGTGMSGGEYTQNFPRLADDLVAASREAKRLAAGRFGRFGLLGLSQGGWIAPLAASRAKAEFVGIGYGLAVDIAEQDAAQVAKELRDRGYGEDVVAKARGITDITARLVKSGYKDGLGDLAQAQSRYAKEPWFPTIKGGYTGVLLGMPVEELRTQGTPRFDKLEVDWTQNPLQVISNLDVPQLWALAAEDRQAPIALTLERLAQVRSQGRDIAIYVFPHTDHGMWEYDQAADGMRKRTRIPPGFYDLMADWAKGLGGGQYGEASRR</sequence>
<dbReference type="Pfam" id="PF12146">
    <property type="entry name" value="Hydrolase_4"/>
    <property type="match status" value="1"/>
</dbReference>
<organism evidence="2 3">
    <name type="scientific">Duganella alba</name>
    <dbReference type="NCBI Taxonomy" id="2666081"/>
    <lineage>
        <taxon>Bacteria</taxon>
        <taxon>Pseudomonadati</taxon>
        <taxon>Pseudomonadota</taxon>
        <taxon>Betaproteobacteria</taxon>
        <taxon>Burkholderiales</taxon>
        <taxon>Oxalobacteraceae</taxon>
        <taxon>Telluria group</taxon>
        <taxon>Duganella</taxon>
    </lineage>
</organism>
<dbReference type="EMBL" id="WKJM01000026">
    <property type="protein sequence ID" value="MRX10954.1"/>
    <property type="molecule type" value="Genomic_DNA"/>
</dbReference>
<dbReference type="SUPFAM" id="SSF53474">
    <property type="entry name" value="alpha/beta-Hydrolases"/>
    <property type="match status" value="1"/>
</dbReference>
<dbReference type="GO" id="GO:0052689">
    <property type="term" value="F:carboxylic ester hydrolase activity"/>
    <property type="evidence" value="ECO:0007669"/>
    <property type="project" value="TreeGrafter"/>
</dbReference>
<dbReference type="InterPro" id="IPR029058">
    <property type="entry name" value="AB_hydrolase_fold"/>
</dbReference>
<dbReference type="Gene3D" id="3.40.50.1820">
    <property type="entry name" value="alpha/beta hydrolase"/>
    <property type="match status" value="1"/>
</dbReference>
<dbReference type="PANTHER" id="PTHR43265:SF1">
    <property type="entry name" value="ESTERASE ESTD"/>
    <property type="match status" value="1"/>
</dbReference>
<proteinExistence type="predicted"/>
<evidence type="ECO:0000259" key="1">
    <source>
        <dbReference type="Pfam" id="PF12146"/>
    </source>
</evidence>
<dbReference type="InterPro" id="IPR053145">
    <property type="entry name" value="AB_hydrolase_Est10"/>
</dbReference>
<dbReference type="AlphaFoldDB" id="A0A6L5QMB3"/>
<keyword evidence="2" id="KW-0378">Hydrolase</keyword>
<evidence type="ECO:0000313" key="2">
    <source>
        <dbReference type="EMBL" id="MRX10954.1"/>
    </source>
</evidence>
<dbReference type="Proteomes" id="UP000481037">
    <property type="component" value="Unassembled WGS sequence"/>
</dbReference>
<keyword evidence="3" id="KW-1185">Reference proteome</keyword>
<protein>
    <submittedName>
        <fullName evidence="2">Alpha/beta fold hydrolase</fullName>
    </submittedName>
</protein>
<dbReference type="PANTHER" id="PTHR43265">
    <property type="entry name" value="ESTERASE ESTD"/>
    <property type="match status" value="1"/>
</dbReference>
<dbReference type="InterPro" id="IPR022742">
    <property type="entry name" value="Hydrolase_4"/>
</dbReference>
<gene>
    <name evidence="2" type="ORF">GJ697_24330</name>
</gene>
<comment type="caution">
    <text evidence="2">The sequence shown here is derived from an EMBL/GenBank/DDBJ whole genome shotgun (WGS) entry which is preliminary data.</text>
</comment>